<evidence type="ECO:0000256" key="1">
    <source>
        <dbReference type="ARBA" id="ARBA00022692"/>
    </source>
</evidence>
<feature type="transmembrane region" description="Helical" evidence="4">
    <location>
        <begin position="91"/>
        <end position="109"/>
    </location>
</feature>
<dbReference type="Gene3D" id="1.20.1250.20">
    <property type="entry name" value="MFS general substrate transporter like domains"/>
    <property type="match status" value="2"/>
</dbReference>
<protein>
    <recommendedName>
        <fullName evidence="7">Sodium-dependent glucose transporter 1</fullName>
    </recommendedName>
</protein>
<dbReference type="InterPro" id="IPR036259">
    <property type="entry name" value="MFS_trans_sf"/>
</dbReference>
<evidence type="ECO:0000256" key="4">
    <source>
        <dbReference type="SAM" id="Phobius"/>
    </source>
</evidence>
<comment type="caution">
    <text evidence="5">The sequence shown here is derived from an EMBL/GenBank/DDBJ whole genome shotgun (WGS) entry which is preliminary data.</text>
</comment>
<feature type="transmembrane region" description="Helical" evidence="4">
    <location>
        <begin position="64"/>
        <end position="82"/>
    </location>
</feature>
<dbReference type="Pfam" id="PF07690">
    <property type="entry name" value="MFS_1"/>
    <property type="match status" value="1"/>
</dbReference>
<sequence length="495" mass="54455">MFFFEHNWVTEIAEVVRECSARRYDEEIICRLLSIIKAFQGELFTGSQPSEIVSSDYEQISRVLAARSAGLLVGSLLGGFLYDRYTRHRDIILAASLLLSGLTIAASPWCQDLWVLGLLFHLMGHGHALLTTGGNPTLAFLWEDQAAGPYNFLHSGFGFGAALGPLIIRPFLAPDDDANGSYYADPDELTNNGTHNSYYADPDELTNNGTQNSTSTSQIEYPYLFIGVLCLVVAATFVGFYAARSRSPAIFRPAEEKALKRILNPARCAGGNSAFALQMLALIFIYYMLVVGGERTYGKFLFTFSVESGLKFNHRRATWLNSAFWISYTGARLLAALAARWLSIGTLIFIEAFGALASAIALDVFRDDPTAFWICSSALGFFRSPLFPSCLGWANRYIEVTSMTIMCVNIGSSVGGMTMQWLTGYLFQYYGPTSFVHVVAVTSAALCLIVVVMHLVARRRGERYLASNHPATAVGSSTVQLSKYDETKVTSISTF</sequence>
<feature type="transmembrane region" description="Helical" evidence="4">
    <location>
        <begin position="221"/>
        <end position="243"/>
    </location>
</feature>
<feature type="transmembrane region" description="Helical" evidence="4">
    <location>
        <begin position="269"/>
        <end position="289"/>
    </location>
</feature>
<evidence type="ECO:0000313" key="5">
    <source>
        <dbReference type="EMBL" id="KAK2161961.1"/>
    </source>
</evidence>
<feature type="transmembrane region" description="Helical" evidence="4">
    <location>
        <begin position="346"/>
        <end position="365"/>
    </location>
</feature>
<organism evidence="5 6">
    <name type="scientific">Paralvinella palmiformis</name>
    <dbReference type="NCBI Taxonomy" id="53620"/>
    <lineage>
        <taxon>Eukaryota</taxon>
        <taxon>Metazoa</taxon>
        <taxon>Spiralia</taxon>
        <taxon>Lophotrochozoa</taxon>
        <taxon>Annelida</taxon>
        <taxon>Polychaeta</taxon>
        <taxon>Sedentaria</taxon>
        <taxon>Canalipalpata</taxon>
        <taxon>Terebellida</taxon>
        <taxon>Terebelliformia</taxon>
        <taxon>Alvinellidae</taxon>
        <taxon>Paralvinella</taxon>
    </lineage>
</organism>
<evidence type="ECO:0000256" key="2">
    <source>
        <dbReference type="ARBA" id="ARBA00022989"/>
    </source>
</evidence>
<feature type="transmembrane region" description="Helical" evidence="4">
    <location>
        <begin position="319"/>
        <end position="339"/>
    </location>
</feature>
<reference evidence="5" key="1">
    <citation type="journal article" date="2023" name="Mol. Biol. Evol.">
        <title>Third-Generation Sequencing Reveals the Adaptive Role of the Epigenome in Three Deep-Sea Polychaetes.</title>
        <authorList>
            <person name="Perez M."/>
            <person name="Aroh O."/>
            <person name="Sun Y."/>
            <person name="Lan Y."/>
            <person name="Juniper S.K."/>
            <person name="Young C.R."/>
            <person name="Angers B."/>
            <person name="Qian P.Y."/>
        </authorList>
    </citation>
    <scope>NUCLEOTIDE SEQUENCE</scope>
    <source>
        <strain evidence="5">P08H-3</strain>
    </source>
</reference>
<evidence type="ECO:0000256" key="3">
    <source>
        <dbReference type="ARBA" id="ARBA00023136"/>
    </source>
</evidence>
<proteinExistence type="predicted"/>
<accession>A0AAD9JZU3</accession>
<feature type="transmembrane region" description="Helical" evidence="4">
    <location>
        <begin position="371"/>
        <end position="391"/>
    </location>
</feature>
<dbReference type="PANTHER" id="PTHR23121:SF9">
    <property type="entry name" value="SODIUM-DEPENDENT GLUCOSE TRANSPORTER 1"/>
    <property type="match status" value="1"/>
</dbReference>
<name>A0AAD9JZU3_9ANNE</name>
<keyword evidence="2 4" id="KW-1133">Transmembrane helix</keyword>
<dbReference type="PANTHER" id="PTHR23121">
    <property type="entry name" value="SODIUM-DEPENDENT GLUCOSE TRANSPORTER 1"/>
    <property type="match status" value="1"/>
</dbReference>
<feature type="transmembrane region" description="Helical" evidence="4">
    <location>
        <begin position="435"/>
        <end position="457"/>
    </location>
</feature>
<dbReference type="EMBL" id="JAODUP010000107">
    <property type="protein sequence ID" value="KAK2161961.1"/>
    <property type="molecule type" value="Genomic_DNA"/>
</dbReference>
<dbReference type="AlphaFoldDB" id="A0AAD9JZU3"/>
<dbReference type="InterPro" id="IPR011701">
    <property type="entry name" value="MFS"/>
</dbReference>
<dbReference type="SUPFAM" id="SSF103473">
    <property type="entry name" value="MFS general substrate transporter"/>
    <property type="match status" value="1"/>
</dbReference>
<dbReference type="Proteomes" id="UP001208570">
    <property type="component" value="Unassembled WGS sequence"/>
</dbReference>
<dbReference type="GO" id="GO:0022857">
    <property type="term" value="F:transmembrane transporter activity"/>
    <property type="evidence" value="ECO:0007669"/>
    <property type="project" value="InterPro"/>
</dbReference>
<keyword evidence="1 4" id="KW-0812">Transmembrane</keyword>
<evidence type="ECO:0008006" key="7">
    <source>
        <dbReference type="Google" id="ProtNLM"/>
    </source>
</evidence>
<keyword evidence="6" id="KW-1185">Reference proteome</keyword>
<evidence type="ECO:0000313" key="6">
    <source>
        <dbReference type="Proteomes" id="UP001208570"/>
    </source>
</evidence>
<keyword evidence="3 4" id="KW-0472">Membrane</keyword>
<gene>
    <name evidence="5" type="ORF">LSH36_107g08066</name>
</gene>
<feature type="transmembrane region" description="Helical" evidence="4">
    <location>
        <begin position="403"/>
        <end position="423"/>
    </location>
</feature>